<dbReference type="Proteomes" id="UP000267535">
    <property type="component" value="Unassembled WGS sequence"/>
</dbReference>
<dbReference type="PANTHER" id="PTHR42845:SF2">
    <property type="entry name" value="F420-NON-REDUCING HYDROGENASE VHU SUBUNIT G"/>
    <property type="match status" value="1"/>
</dbReference>
<protein>
    <submittedName>
        <fullName evidence="5">Sulfhydrogenase subunit delta</fullName>
    </submittedName>
</protein>
<keyword evidence="6" id="KW-1185">Reference proteome</keyword>
<dbReference type="SUPFAM" id="SSF56770">
    <property type="entry name" value="HydA/Nqo6-like"/>
    <property type="match status" value="1"/>
</dbReference>
<keyword evidence="3" id="KW-0408">Iron</keyword>
<dbReference type="GO" id="GO:0016491">
    <property type="term" value="F:oxidoreductase activity"/>
    <property type="evidence" value="ECO:0007669"/>
    <property type="project" value="UniProtKB-KW"/>
</dbReference>
<dbReference type="Gene3D" id="3.40.50.700">
    <property type="entry name" value="NADH:ubiquinone oxidoreductase-like, 20kDa subunit"/>
    <property type="match status" value="1"/>
</dbReference>
<name>A0A3P1SNJ8_9GAMM</name>
<dbReference type="RefSeq" id="WP_124926640.1">
    <property type="nucleotide sequence ID" value="NZ_BMOH01000002.1"/>
</dbReference>
<proteinExistence type="predicted"/>
<dbReference type="AlphaFoldDB" id="A0A3P1SNJ8"/>
<dbReference type="EMBL" id="RQXV01000007">
    <property type="protein sequence ID" value="RRC98579.1"/>
    <property type="molecule type" value="Genomic_DNA"/>
</dbReference>
<accession>A0A3P1SNJ8</accession>
<keyword evidence="3" id="KW-0003">3Fe-4S</keyword>
<evidence type="ECO:0000313" key="6">
    <source>
        <dbReference type="Proteomes" id="UP000267535"/>
    </source>
</evidence>
<dbReference type="PANTHER" id="PTHR42845">
    <property type="entry name" value="COENZYME F420-REDUCING HYDROGENASE, GAMMA SUBUNIT"/>
    <property type="match status" value="1"/>
</dbReference>
<dbReference type="InterPro" id="IPR051349">
    <property type="entry name" value="Hydrogenase_assoc-protein"/>
</dbReference>
<evidence type="ECO:0000313" key="5">
    <source>
        <dbReference type="EMBL" id="RRC98579.1"/>
    </source>
</evidence>
<feature type="domain" description="NADH:ubiquinone oxidoreductase-like 20kDa subunit" evidence="4">
    <location>
        <begin position="15"/>
        <end position="152"/>
    </location>
</feature>
<comment type="caution">
    <text evidence="5">The sequence shown here is derived from an EMBL/GenBank/DDBJ whole genome shotgun (WGS) entry which is preliminary data.</text>
</comment>
<keyword evidence="2" id="KW-0560">Oxidoreductase</keyword>
<dbReference type="GO" id="GO:0051538">
    <property type="term" value="F:3 iron, 4 sulfur cluster binding"/>
    <property type="evidence" value="ECO:0007669"/>
    <property type="project" value="UniProtKB-KW"/>
</dbReference>
<evidence type="ECO:0000256" key="1">
    <source>
        <dbReference type="ARBA" id="ARBA00001927"/>
    </source>
</evidence>
<evidence type="ECO:0000256" key="3">
    <source>
        <dbReference type="ARBA" id="ARBA00023291"/>
    </source>
</evidence>
<organism evidence="5 6">
    <name type="scientific">Amphritea balenae</name>
    <dbReference type="NCBI Taxonomy" id="452629"/>
    <lineage>
        <taxon>Bacteria</taxon>
        <taxon>Pseudomonadati</taxon>
        <taxon>Pseudomonadota</taxon>
        <taxon>Gammaproteobacteria</taxon>
        <taxon>Oceanospirillales</taxon>
        <taxon>Oceanospirillaceae</taxon>
        <taxon>Amphritea</taxon>
    </lineage>
</organism>
<dbReference type="OrthoDB" id="9787729at2"/>
<dbReference type="InterPro" id="IPR037024">
    <property type="entry name" value="NiFe_Hase_small_N_sf"/>
</dbReference>
<comment type="cofactor">
    <cofactor evidence="1">
        <name>[3Fe-4S] cluster</name>
        <dbReference type="ChEBI" id="CHEBI:21137"/>
    </cofactor>
</comment>
<gene>
    <name evidence="5" type="ORF">EHS89_13280</name>
</gene>
<dbReference type="InterPro" id="IPR006137">
    <property type="entry name" value="NADH_UbQ_OxRdtase-like_20kDa"/>
</dbReference>
<keyword evidence="3" id="KW-0479">Metal-binding</keyword>
<dbReference type="Pfam" id="PF01058">
    <property type="entry name" value="Oxidored_q6"/>
    <property type="match status" value="1"/>
</dbReference>
<keyword evidence="3" id="KW-0411">Iron-sulfur</keyword>
<sequence>MSDKPRIAVHKFSSCDGCQLAFLNMGEDLINLAEQVEIIHFAEAGPVAEDALVDIAFIEGSVVTAHDQQRIKQIRNNSQYLITIGACATSGGIQALKNLAADAADWPAQIYGQPQYIDSLDQSGAVSDYVKVDFELWGCPINSAQVVELVNSLLRGVSPIDHQDKVCLTCKQEQIVCTLITQGKPCLGPVTRNGCGALCPSFGRDCFGCYGPAENSNTIGLANRFAGLGLLPDEIQRRFKLVHASASENQRIIARDLTQDLAQDLAQESSDE</sequence>
<reference evidence="5 6" key="1">
    <citation type="submission" date="2018-11" db="EMBL/GenBank/DDBJ databases">
        <title>The draft genome sequence of Amphritea balenae JAMM 1525T.</title>
        <authorList>
            <person name="Fang Z."/>
            <person name="Zhang Y."/>
            <person name="Han X."/>
        </authorList>
    </citation>
    <scope>NUCLEOTIDE SEQUENCE [LARGE SCALE GENOMIC DNA]</scope>
    <source>
        <strain evidence="5 6">JAMM 1525</strain>
    </source>
</reference>
<evidence type="ECO:0000256" key="2">
    <source>
        <dbReference type="ARBA" id="ARBA00023002"/>
    </source>
</evidence>
<evidence type="ECO:0000259" key="4">
    <source>
        <dbReference type="Pfam" id="PF01058"/>
    </source>
</evidence>